<dbReference type="KEGG" id="ssam:E3D00_03595"/>
<feature type="compositionally biased region" description="Low complexity" evidence="1">
    <location>
        <begin position="94"/>
        <end position="108"/>
    </location>
</feature>
<organism evidence="2 3">
    <name type="scientific">Swingsia samuiensis</name>
    <dbReference type="NCBI Taxonomy" id="1293412"/>
    <lineage>
        <taxon>Bacteria</taxon>
        <taxon>Pseudomonadati</taxon>
        <taxon>Pseudomonadota</taxon>
        <taxon>Alphaproteobacteria</taxon>
        <taxon>Acetobacterales</taxon>
        <taxon>Acetobacteraceae</taxon>
        <taxon>Swingsia</taxon>
    </lineage>
</organism>
<gene>
    <name evidence="2" type="ORF">E3D00_03595</name>
</gene>
<feature type="region of interest" description="Disordered" evidence="1">
    <location>
        <begin position="51"/>
        <end position="111"/>
    </location>
</feature>
<dbReference type="AlphaFoldDB" id="A0A4Y6UGQ0"/>
<dbReference type="RefSeq" id="WP_141460013.1">
    <property type="nucleotide sequence ID" value="NZ_CP038141.1"/>
</dbReference>
<evidence type="ECO:0000256" key="1">
    <source>
        <dbReference type="SAM" id="MobiDB-lite"/>
    </source>
</evidence>
<dbReference type="Pfam" id="PF11233">
    <property type="entry name" value="DUF3035"/>
    <property type="match status" value="1"/>
</dbReference>
<dbReference type="OrthoDB" id="8478256at2"/>
<name>A0A4Y6UGQ0_9PROT</name>
<dbReference type="InterPro" id="IPR021395">
    <property type="entry name" value="DUF3035"/>
</dbReference>
<accession>A0A4Y6UGQ0</accession>
<keyword evidence="3" id="KW-1185">Reference proteome</keyword>
<dbReference type="EMBL" id="CP038141">
    <property type="protein sequence ID" value="QDH16752.1"/>
    <property type="molecule type" value="Genomic_DNA"/>
</dbReference>
<evidence type="ECO:0000313" key="2">
    <source>
        <dbReference type="EMBL" id="QDH16752.1"/>
    </source>
</evidence>
<evidence type="ECO:0000313" key="3">
    <source>
        <dbReference type="Proteomes" id="UP000316313"/>
    </source>
</evidence>
<reference evidence="2 3" key="1">
    <citation type="submission" date="2019-03" db="EMBL/GenBank/DDBJ databases">
        <title>The complete genome sequence of Swingsia samuiensis NBRC107927(T).</title>
        <authorList>
            <person name="Chua K.-O."/>
            <person name="Chan K.-G."/>
            <person name="See-Too W.-S."/>
        </authorList>
    </citation>
    <scope>NUCLEOTIDE SEQUENCE [LARGE SCALE GENOMIC DNA]</scope>
    <source>
        <strain evidence="2 3">AH83</strain>
    </source>
</reference>
<dbReference type="PROSITE" id="PS51257">
    <property type="entry name" value="PROKAR_LIPOPROTEIN"/>
    <property type="match status" value="1"/>
</dbReference>
<protein>
    <submittedName>
        <fullName evidence="2">DUF3035 domain-containing protein</fullName>
    </submittedName>
</protein>
<sequence length="174" mass="18282">MHLSRLFVVRLGVQIGAVASVSLMLSGCSGSDVERAFGMERSMPDEYTVTTRAPLSMPPSEKMQLPGASDAHRPDESPRMQALETLSPETALHSASAQNSSGQAALANEVDQASTAPNNAELGNADAGFVDNLMFWQGGKAGSVVDGDAENRRIRENSALGRNPTVGATPTVKK</sequence>
<proteinExistence type="predicted"/>
<feature type="region of interest" description="Disordered" evidence="1">
    <location>
        <begin position="154"/>
        <end position="174"/>
    </location>
</feature>
<dbReference type="Proteomes" id="UP000316313">
    <property type="component" value="Chromosome"/>
</dbReference>